<evidence type="ECO:0000313" key="1">
    <source>
        <dbReference type="EMBL" id="KKL98397.1"/>
    </source>
</evidence>
<dbReference type="AlphaFoldDB" id="A0A0F9JHC8"/>
<gene>
    <name evidence="1" type="ORF">LCGC14_1824790</name>
</gene>
<protein>
    <submittedName>
        <fullName evidence="1">Uncharacterized protein</fullName>
    </submittedName>
</protein>
<name>A0A0F9JHC8_9ZZZZ</name>
<proteinExistence type="predicted"/>
<dbReference type="EMBL" id="LAZR01017933">
    <property type="protein sequence ID" value="KKL98397.1"/>
    <property type="molecule type" value="Genomic_DNA"/>
</dbReference>
<accession>A0A0F9JHC8</accession>
<sequence length="68" mass="7853">MCVVVSNLYLIENEEDDCWEIIERNGICPEEDEVDDDAIVAKFYVAPELAEFLLNMLREKGIKTSEEL</sequence>
<comment type="caution">
    <text evidence="1">The sequence shown here is derived from an EMBL/GenBank/DDBJ whole genome shotgun (WGS) entry which is preliminary data.</text>
</comment>
<reference evidence="1" key="1">
    <citation type="journal article" date="2015" name="Nature">
        <title>Complex archaea that bridge the gap between prokaryotes and eukaryotes.</title>
        <authorList>
            <person name="Spang A."/>
            <person name="Saw J.H."/>
            <person name="Jorgensen S.L."/>
            <person name="Zaremba-Niedzwiedzka K."/>
            <person name="Martijn J."/>
            <person name="Lind A.E."/>
            <person name="van Eijk R."/>
            <person name="Schleper C."/>
            <person name="Guy L."/>
            <person name="Ettema T.J."/>
        </authorList>
    </citation>
    <scope>NUCLEOTIDE SEQUENCE</scope>
</reference>
<organism evidence="1">
    <name type="scientific">marine sediment metagenome</name>
    <dbReference type="NCBI Taxonomy" id="412755"/>
    <lineage>
        <taxon>unclassified sequences</taxon>
        <taxon>metagenomes</taxon>
        <taxon>ecological metagenomes</taxon>
    </lineage>
</organism>